<dbReference type="EMBL" id="ACKS01000017">
    <property type="protein sequence ID" value="EFA45252.1"/>
    <property type="molecule type" value="Genomic_DNA"/>
</dbReference>
<organism evidence="2 3">
    <name type="scientific">Hallella bergensis DSM 17361</name>
    <dbReference type="NCBI Taxonomy" id="585502"/>
    <lineage>
        <taxon>Bacteria</taxon>
        <taxon>Pseudomonadati</taxon>
        <taxon>Bacteroidota</taxon>
        <taxon>Bacteroidia</taxon>
        <taxon>Bacteroidales</taxon>
        <taxon>Prevotellaceae</taxon>
        <taxon>Hallella</taxon>
    </lineage>
</organism>
<keyword evidence="1" id="KW-0812">Transmembrane</keyword>
<keyword evidence="1" id="KW-0472">Membrane</keyword>
<reference evidence="2 3" key="1">
    <citation type="submission" date="2009-10" db="EMBL/GenBank/DDBJ databases">
        <authorList>
            <person name="Qin X."/>
            <person name="Bachman B."/>
            <person name="Battles P."/>
            <person name="Bell A."/>
            <person name="Bess C."/>
            <person name="Bickham C."/>
            <person name="Chaboub L."/>
            <person name="Chen D."/>
            <person name="Coyle M."/>
            <person name="Deiros D.R."/>
            <person name="Dinh H."/>
            <person name="Forbes L."/>
            <person name="Fowler G."/>
            <person name="Francisco L."/>
            <person name="Fu Q."/>
            <person name="Gubbala S."/>
            <person name="Hale W."/>
            <person name="Han Y."/>
            <person name="Hemphill L."/>
            <person name="Highlander S.K."/>
            <person name="Hirani K."/>
            <person name="Hogues M."/>
            <person name="Jackson L."/>
            <person name="Jakkamsetti A."/>
            <person name="Javaid M."/>
            <person name="Jiang H."/>
            <person name="Korchina V."/>
            <person name="Kovar C."/>
            <person name="Lara F."/>
            <person name="Lee S."/>
            <person name="Mata R."/>
            <person name="Mathew T."/>
            <person name="Moen C."/>
            <person name="Morales K."/>
            <person name="Munidasa M."/>
            <person name="Nazareth L."/>
            <person name="Ngo R."/>
            <person name="Nguyen L."/>
            <person name="Okwuonu G."/>
            <person name="Ongeri F."/>
            <person name="Patil S."/>
            <person name="Petrosino J."/>
            <person name="Pham C."/>
            <person name="Pham P."/>
            <person name="Pu L.-L."/>
            <person name="Puazo M."/>
            <person name="Raj R."/>
            <person name="Reid J."/>
            <person name="Rouhana J."/>
            <person name="Saada N."/>
            <person name="Shang Y."/>
            <person name="Simmons D."/>
            <person name="Thornton R."/>
            <person name="Warren J."/>
            <person name="Weissenberger G."/>
            <person name="Zhang J."/>
            <person name="Zhang L."/>
            <person name="Zhou C."/>
            <person name="Zhu D."/>
            <person name="Muzny D."/>
            <person name="Worley K."/>
            <person name="Gibbs R."/>
        </authorList>
    </citation>
    <scope>NUCLEOTIDE SEQUENCE [LARGE SCALE GENOMIC DNA]</scope>
    <source>
        <strain evidence="2 3">DSM 17361</strain>
    </source>
</reference>
<dbReference type="eggNOG" id="COG2755">
    <property type="taxonomic scope" value="Bacteria"/>
</dbReference>
<proteinExistence type="predicted"/>
<evidence type="ECO:0000313" key="2">
    <source>
        <dbReference type="EMBL" id="EFA45252.1"/>
    </source>
</evidence>
<dbReference type="Proteomes" id="UP000003160">
    <property type="component" value="Unassembled WGS sequence"/>
</dbReference>
<evidence type="ECO:0000313" key="3">
    <source>
        <dbReference type="Proteomes" id="UP000003160"/>
    </source>
</evidence>
<comment type="caution">
    <text evidence="2">The sequence shown here is derived from an EMBL/GenBank/DDBJ whole genome shotgun (WGS) entry which is preliminary data.</text>
</comment>
<sequence length="315" mass="35880">MPVNSFILVFNEMKRFLVTLMGAFAVIFVLDRAVGFMLKTGYEHTRYGAIGRKNEIVNHVKSDIIILGSSRALHHYVPQVISDSTGLSCYNCGQGGQGIIYHYALLRAMTERYMPKMIVYELTYAYDVETSDNSRFLGEIRTLNHRGCADSILYRLGNMEKLKMMSHIYPYNSLVFHIIGDEWQKKNLTAQYGYIPKFGRLNPAYTKPKAPTKDSTVDSVKLSFLKKFISEFAPQTKLVVFVSPEYEIKAGDRNYSMVQQLCQEHGVAFVNRNSDPDISHNPSLFIDNVHLNDEGATRYTRSICGIIRDVLNAVR</sequence>
<dbReference type="AlphaFoldDB" id="D1PTJ2"/>
<protein>
    <submittedName>
        <fullName evidence="2">Uncharacterized protein</fullName>
    </submittedName>
</protein>
<feature type="transmembrane region" description="Helical" evidence="1">
    <location>
        <begin position="16"/>
        <end position="38"/>
    </location>
</feature>
<keyword evidence="1" id="KW-1133">Transmembrane helix</keyword>
<gene>
    <name evidence="2" type="ORF">HMPREF0645_0277</name>
</gene>
<dbReference type="SUPFAM" id="SSF52266">
    <property type="entry name" value="SGNH hydrolase"/>
    <property type="match status" value="1"/>
</dbReference>
<name>D1PTJ2_9BACT</name>
<keyword evidence="3" id="KW-1185">Reference proteome</keyword>
<evidence type="ECO:0000256" key="1">
    <source>
        <dbReference type="SAM" id="Phobius"/>
    </source>
</evidence>
<dbReference type="HOGENOM" id="CLU_074044_0_0_10"/>
<accession>D1PTJ2</accession>